<dbReference type="EMBL" id="MIGC01004106">
    <property type="protein sequence ID" value="PHJ18504.1"/>
    <property type="molecule type" value="Genomic_DNA"/>
</dbReference>
<protein>
    <submittedName>
        <fullName evidence="2">Uncharacterized protein</fullName>
    </submittedName>
</protein>
<feature type="compositionally biased region" description="Low complexity" evidence="1">
    <location>
        <begin position="15"/>
        <end position="40"/>
    </location>
</feature>
<dbReference type="GeneID" id="94431024"/>
<dbReference type="Proteomes" id="UP000221165">
    <property type="component" value="Unassembled WGS sequence"/>
</dbReference>
<evidence type="ECO:0000256" key="1">
    <source>
        <dbReference type="SAM" id="MobiDB-lite"/>
    </source>
</evidence>
<accession>A0A2C6KPU8</accession>
<sequence length="98" mass="10492">MAPKPSSIHHHTHSDSATTPSSLSLSPARRPSSSSSCSFLPSLSLTSPLESLGGLDRSVSDFSCSLSSKQLLGQEEDGEKEEEEEKEKASLILDTFSR</sequence>
<reference evidence="2 3" key="1">
    <citation type="journal article" date="2017" name="Int. J. Parasitol.">
        <title>The genome of the protozoan parasite Cystoisospora suis and a reverse vaccinology approach to identify vaccine candidates.</title>
        <authorList>
            <person name="Palmieri N."/>
            <person name="Shrestha A."/>
            <person name="Ruttkowski B."/>
            <person name="Beck T."/>
            <person name="Vogl C."/>
            <person name="Tomley F."/>
            <person name="Blake D.P."/>
            <person name="Joachim A."/>
        </authorList>
    </citation>
    <scope>NUCLEOTIDE SEQUENCE [LARGE SCALE GENOMIC DNA]</scope>
    <source>
        <strain evidence="2 3">Wien I</strain>
    </source>
</reference>
<feature type="region of interest" description="Disordered" evidence="1">
    <location>
        <begin position="68"/>
        <end position="98"/>
    </location>
</feature>
<dbReference type="VEuPathDB" id="ToxoDB:CSUI_007668"/>
<feature type="compositionally biased region" description="Acidic residues" evidence="1">
    <location>
        <begin position="74"/>
        <end position="85"/>
    </location>
</feature>
<feature type="non-terminal residue" evidence="2">
    <location>
        <position position="98"/>
    </location>
</feature>
<evidence type="ECO:0000313" key="3">
    <source>
        <dbReference type="Proteomes" id="UP000221165"/>
    </source>
</evidence>
<proteinExistence type="predicted"/>
<comment type="caution">
    <text evidence="2">The sequence shown here is derived from an EMBL/GenBank/DDBJ whole genome shotgun (WGS) entry which is preliminary data.</text>
</comment>
<organism evidence="2 3">
    <name type="scientific">Cystoisospora suis</name>
    <dbReference type="NCBI Taxonomy" id="483139"/>
    <lineage>
        <taxon>Eukaryota</taxon>
        <taxon>Sar</taxon>
        <taxon>Alveolata</taxon>
        <taxon>Apicomplexa</taxon>
        <taxon>Conoidasida</taxon>
        <taxon>Coccidia</taxon>
        <taxon>Eucoccidiorida</taxon>
        <taxon>Eimeriorina</taxon>
        <taxon>Sarcocystidae</taxon>
        <taxon>Cystoisospora</taxon>
    </lineage>
</organism>
<name>A0A2C6KPU8_9APIC</name>
<keyword evidence="3" id="KW-1185">Reference proteome</keyword>
<gene>
    <name evidence="2" type="ORF">CSUI_007668</name>
</gene>
<dbReference type="RefSeq" id="XP_067920210.1">
    <property type="nucleotide sequence ID" value="XM_068067813.1"/>
</dbReference>
<feature type="region of interest" description="Disordered" evidence="1">
    <location>
        <begin position="1"/>
        <end position="40"/>
    </location>
</feature>
<evidence type="ECO:0000313" key="2">
    <source>
        <dbReference type="EMBL" id="PHJ18504.1"/>
    </source>
</evidence>
<dbReference type="AlphaFoldDB" id="A0A2C6KPU8"/>